<keyword evidence="3" id="KW-1185">Reference proteome</keyword>
<organism evidence="2 3">
    <name type="scientific">Propionigenium maris DSM 9537</name>
    <dbReference type="NCBI Taxonomy" id="1123000"/>
    <lineage>
        <taxon>Bacteria</taxon>
        <taxon>Fusobacteriati</taxon>
        <taxon>Fusobacteriota</taxon>
        <taxon>Fusobacteriia</taxon>
        <taxon>Fusobacteriales</taxon>
        <taxon>Fusobacteriaceae</taxon>
        <taxon>Propionigenium</taxon>
    </lineage>
</organism>
<feature type="signal peptide" evidence="1">
    <location>
        <begin position="1"/>
        <end position="18"/>
    </location>
</feature>
<dbReference type="RefSeq" id="WP_281834975.1">
    <property type="nucleotide sequence ID" value="NZ_BSDY01000006.1"/>
</dbReference>
<dbReference type="AlphaFoldDB" id="A0A9W6GJ18"/>
<keyword evidence="1" id="KW-0732">Signal</keyword>
<gene>
    <name evidence="2" type="ORF">PM10SUCC1_15920</name>
</gene>
<proteinExistence type="predicted"/>
<evidence type="ECO:0000313" key="3">
    <source>
        <dbReference type="Proteomes" id="UP001144471"/>
    </source>
</evidence>
<dbReference type="EMBL" id="BSDY01000006">
    <property type="protein sequence ID" value="GLI56078.1"/>
    <property type="molecule type" value="Genomic_DNA"/>
</dbReference>
<comment type="caution">
    <text evidence="2">The sequence shown here is derived from an EMBL/GenBank/DDBJ whole genome shotgun (WGS) entry which is preliminary data.</text>
</comment>
<sequence length="191" mass="22002">MKKTLLGAFLLLSAVTMAEMTPKQEAELDKLTKIFYPDTNMRADRRAFKGLQTDAYNNIVEMRGEAQNGISEEAFNEMWAEVERRFPGDFIQQKRELDKAFVGYRAADAIRAEEKKKEAEVKKVLNAEAKEDILEIKSEEHMVPKEVMDRIIADAEAAHPEDHVAQKEEIENKIKAYEDMLQYFDLSSPKK</sequence>
<evidence type="ECO:0000256" key="1">
    <source>
        <dbReference type="SAM" id="SignalP"/>
    </source>
</evidence>
<name>A0A9W6GJ18_9FUSO</name>
<reference evidence="2" key="1">
    <citation type="submission" date="2022-12" db="EMBL/GenBank/DDBJ databases">
        <title>Reference genome sequencing for broad-spectrum identification of bacterial and archaeal isolates by mass spectrometry.</title>
        <authorList>
            <person name="Sekiguchi Y."/>
            <person name="Tourlousse D.M."/>
        </authorList>
    </citation>
    <scope>NUCLEOTIDE SEQUENCE</scope>
    <source>
        <strain evidence="2">10succ1</strain>
    </source>
</reference>
<accession>A0A9W6GJ18</accession>
<protein>
    <submittedName>
        <fullName evidence="2">Uncharacterized protein</fullName>
    </submittedName>
</protein>
<dbReference type="Proteomes" id="UP001144471">
    <property type="component" value="Unassembled WGS sequence"/>
</dbReference>
<evidence type="ECO:0000313" key="2">
    <source>
        <dbReference type="EMBL" id="GLI56078.1"/>
    </source>
</evidence>
<feature type="chain" id="PRO_5040834533" evidence="1">
    <location>
        <begin position="19"/>
        <end position="191"/>
    </location>
</feature>